<dbReference type="Pfam" id="PF06048">
    <property type="entry name" value="DUF927"/>
    <property type="match status" value="1"/>
</dbReference>
<evidence type="ECO:0008006" key="4">
    <source>
        <dbReference type="Google" id="ProtNLM"/>
    </source>
</evidence>
<dbReference type="InterPro" id="IPR040538">
    <property type="entry name" value="Cch_HTH"/>
</dbReference>
<proteinExistence type="predicted"/>
<dbReference type="EMBL" id="VSSQ01008165">
    <property type="protein sequence ID" value="MPM38082.1"/>
    <property type="molecule type" value="Genomic_DNA"/>
</dbReference>
<evidence type="ECO:0000313" key="3">
    <source>
        <dbReference type="EMBL" id="MPM38082.1"/>
    </source>
</evidence>
<accession>A0A644ZB22</accession>
<organism evidence="3">
    <name type="scientific">bioreactor metagenome</name>
    <dbReference type="NCBI Taxonomy" id="1076179"/>
    <lineage>
        <taxon>unclassified sequences</taxon>
        <taxon>metagenomes</taxon>
        <taxon>ecological metagenomes</taxon>
    </lineage>
</organism>
<comment type="caution">
    <text evidence="3">The sequence shown here is derived from an EMBL/GenBank/DDBJ whole genome shotgun (WGS) entry which is preliminary data.</text>
</comment>
<feature type="domain" description="DUF927" evidence="1">
    <location>
        <begin position="2"/>
        <end position="93"/>
    </location>
</feature>
<feature type="domain" description="Cch helix turn helix" evidence="2">
    <location>
        <begin position="244"/>
        <end position="346"/>
    </location>
</feature>
<dbReference type="InterPro" id="IPR009270">
    <property type="entry name" value="DUF927"/>
</dbReference>
<name>A0A644ZB22_9ZZZZ</name>
<dbReference type="AlphaFoldDB" id="A0A644ZB22"/>
<gene>
    <name evidence="3" type="ORF">SDC9_84709</name>
</gene>
<evidence type="ECO:0000259" key="2">
    <source>
        <dbReference type="Pfam" id="PF18662"/>
    </source>
</evidence>
<reference evidence="3" key="1">
    <citation type="submission" date="2019-08" db="EMBL/GenBank/DDBJ databases">
        <authorList>
            <person name="Kucharzyk K."/>
            <person name="Murdoch R.W."/>
            <person name="Higgins S."/>
            <person name="Loffler F."/>
        </authorList>
    </citation>
    <scope>NUCLEOTIDE SEQUENCE</scope>
</reference>
<sequence length="347" mass="39123">MVHLVAESSKGKSTATMLSISAWGNPKVGAGGLYNTWNATENALITSLAGNHGVAYALDELSMTKVDNVTNLIYNIVGGRDKARLTKDIEIRHSGTWITTVISNGEASILGKANNNTGLDIRVMELEGITWTQDAKHSEEVKKLTNRNYGVLGQSFAEKLMKFSDDKLVELFENERQSFINKLMNKGISDNKIQRSSSKYAVLIVTAKLINSGYKDYEINLDIDGITEILINAEIESIKKRGLEKKAEEWLLQEVEANASKFRRSNEDKQNTDYWGKIKELPTGELEISILRNKFDEIMKKGKFEDPKIVIKELKRDGKLDHEKGRLTRKKKINAVKTEVYVIRLKQ</sequence>
<evidence type="ECO:0000259" key="1">
    <source>
        <dbReference type="Pfam" id="PF06048"/>
    </source>
</evidence>
<dbReference type="Pfam" id="PF18662">
    <property type="entry name" value="HTH_56"/>
    <property type="match status" value="1"/>
</dbReference>
<protein>
    <recommendedName>
        <fullName evidence="4">DUF927 domain-containing protein</fullName>
    </recommendedName>
</protein>